<evidence type="ECO:0000313" key="1">
    <source>
        <dbReference type="EMBL" id="MFC3884954.1"/>
    </source>
</evidence>
<accession>A0ABV8B6Y6</accession>
<dbReference type="Proteomes" id="UP001595752">
    <property type="component" value="Unassembled WGS sequence"/>
</dbReference>
<organism evidence="1 2">
    <name type="scientific">Bacillus songklensis</name>
    <dbReference type="NCBI Taxonomy" id="1069116"/>
    <lineage>
        <taxon>Bacteria</taxon>
        <taxon>Bacillati</taxon>
        <taxon>Bacillota</taxon>
        <taxon>Bacilli</taxon>
        <taxon>Bacillales</taxon>
        <taxon>Bacillaceae</taxon>
        <taxon>Bacillus</taxon>
    </lineage>
</organism>
<sequence length="57" mass="6446">MEKDTFDQYENEIKRASKRGANEDIIQVSSTGYGYDLRVANPFGAGEKQESDENKNT</sequence>
<dbReference type="RefSeq" id="WP_377916896.1">
    <property type="nucleotide sequence ID" value="NZ_JBHRZT010000067.1"/>
</dbReference>
<proteinExistence type="predicted"/>
<evidence type="ECO:0000313" key="2">
    <source>
        <dbReference type="Proteomes" id="UP001595752"/>
    </source>
</evidence>
<name>A0ABV8B6Y6_9BACI</name>
<dbReference type="EMBL" id="JBHRZT010000067">
    <property type="protein sequence ID" value="MFC3884954.1"/>
    <property type="molecule type" value="Genomic_DNA"/>
</dbReference>
<keyword evidence="2" id="KW-1185">Reference proteome</keyword>
<gene>
    <name evidence="1" type="ORF">ACFOU2_16355</name>
</gene>
<reference evidence="2" key="1">
    <citation type="journal article" date="2019" name="Int. J. Syst. Evol. Microbiol.">
        <title>The Global Catalogue of Microorganisms (GCM) 10K type strain sequencing project: providing services to taxonomists for standard genome sequencing and annotation.</title>
        <authorList>
            <consortium name="The Broad Institute Genomics Platform"/>
            <consortium name="The Broad Institute Genome Sequencing Center for Infectious Disease"/>
            <person name="Wu L."/>
            <person name="Ma J."/>
        </authorList>
    </citation>
    <scope>NUCLEOTIDE SEQUENCE [LARGE SCALE GENOMIC DNA]</scope>
    <source>
        <strain evidence="2">CCUG 61889</strain>
    </source>
</reference>
<comment type="caution">
    <text evidence="1">The sequence shown here is derived from an EMBL/GenBank/DDBJ whole genome shotgun (WGS) entry which is preliminary data.</text>
</comment>
<protein>
    <submittedName>
        <fullName evidence="1">Uncharacterized protein</fullName>
    </submittedName>
</protein>